<protein>
    <recommendedName>
        <fullName evidence="5">DUF4367 domain-containing protein</fullName>
    </recommendedName>
</protein>
<accession>A0ABD5EXH6</accession>
<proteinExistence type="predicted"/>
<evidence type="ECO:0000313" key="4">
    <source>
        <dbReference type="Proteomes" id="UP001183535"/>
    </source>
</evidence>
<evidence type="ECO:0000256" key="1">
    <source>
        <dbReference type="SAM" id="MobiDB-lite"/>
    </source>
</evidence>
<feature type="compositionally biased region" description="Gly residues" evidence="1">
    <location>
        <begin position="50"/>
        <end position="61"/>
    </location>
</feature>
<evidence type="ECO:0008006" key="5">
    <source>
        <dbReference type="Google" id="ProtNLM"/>
    </source>
</evidence>
<gene>
    <name evidence="3" type="ORF">RM877_28150</name>
</gene>
<dbReference type="RefSeq" id="WP_311638770.1">
    <property type="nucleotide sequence ID" value="NZ_JAVRES010000018.1"/>
</dbReference>
<keyword evidence="2" id="KW-1133">Transmembrane helix</keyword>
<keyword evidence="4" id="KW-1185">Reference proteome</keyword>
<dbReference type="EMBL" id="JAVRES010000018">
    <property type="protein sequence ID" value="MDT0438560.1"/>
    <property type="molecule type" value="Genomic_DNA"/>
</dbReference>
<organism evidence="3 4">
    <name type="scientific">Streptomyces doudnae</name>
    <dbReference type="NCBI Taxonomy" id="3075536"/>
    <lineage>
        <taxon>Bacteria</taxon>
        <taxon>Bacillati</taxon>
        <taxon>Actinomycetota</taxon>
        <taxon>Actinomycetes</taxon>
        <taxon>Kitasatosporales</taxon>
        <taxon>Streptomycetaceae</taxon>
        <taxon>Streptomyces</taxon>
    </lineage>
</organism>
<feature type="transmembrane region" description="Helical" evidence="2">
    <location>
        <begin position="74"/>
        <end position="95"/>
    </location>
</feature>
<dbReference type="AlphaFoldDB" id="A0ABD5EXH6"/>
<evidence type="ECO:0000313" key="3">
    <source>
        <dbReference type="EMBL" id="MDT0438560.1"/>
    </source>
</evidence>
<feature type="region of interest" description="Disordered" evidence="1">
    <location>
        <begin position="1"/>
        <end position="64"/>
    </location>
</feature>
<name>A0ABD5EXH6_9ACTN</name>
<evidence type="ECO:0000256" key="2">
    <source>
        <dbReference type="SAM" id="Phobius"/>
    </source>
</evidence>
<keyword evidence="2" id="KW-0472">Membrane</keyword>
<dbReference type="Proteomes" id="UP001183535">
    <property type="component" value="Unassembled WGS sequence"/>
</dbReference>
<comment type="caution">
    <text evidence="3">The sequence shown here is derived from an EMBL/GenBank/DDBJ whole genome shotgun (WGS) entry which is preliminary data.</text>
</comment>
<reference evidence="4" key="1">
    <citation type="submission" date="2023-07" db="EMBL/GenBank/DDBJ databases">
        <title>30 novel species of actinomycetes from the DSMZ collection.</title>
        <authorList>
            <person name="Nouioui I."/>
        </authorList>
    </citation>
    <scope>NUCLEOTIDE SEQUENCE [LARGE SCALE GENOMIC DNA]</scope>
    <source>
        <strain evidence="4">DSM 41981</strain>
    </source>
</reference>
<sequence>MTETGTGTQAEAPVEASAEAQTGTPAGAPVGATVETPVGATVEARDEAPGGAGGGAAGAGPAGTRRDRRALRAALRWTAAAVVLAAVGAGTAYGIGALERTDVPGLATASDGRWAYPALTLPPLPSGSPGPFADSNPAEAHHADLRALVLPAPEGAKEDPALRGSDGWLPTGTFLAEYSDASERDVLRLALADRGLRHIAARGWTMPDGTRTRIYLLRFGSGVVVHDLFTEKVAPASAPGFRLRGTDVSLFDDGFPPQTDTDRVQRSAYDETEPYGAEQVRHAYLSAGDVLALVVQSREGTAAAVPFQQTVVLQSQLLG</sequence>
<keyword evidence="2" id="KW-0812">Transmembrane</keyword>